<evidence type="ECO:0000313" key="4">
    <source>
        <dbReference type="Proteomes" id="UP000570595"/>
    </source>
</evidence>
<dbReference type="Proteomes" id="UP000570595">
    <property type="component" value="Unassembled WGS sequence"/>
</dbReference>
<accession>A0A7J6MC83</accession>
<evidence type="ECO:0000256" key="1">
    <source>
        <dbReference type="SAM" id="MobiDB-lite"/>
    </source>
</evidence>
<dbReference type="EMBL" id="JABANN010000153">
    <property type="protein sequence ID" value="KAF4668790.1"/>
    <property type="molecule type" value="Genomic_DNA"/>
</dbReference>
<feature type="region of interest" description="Disordered" evidence="1">
    <location>
        <begin position="1"/>
        <end position="32"/>
    </location>
</feature>
<dbReference type="Proteomes" id="UP000572268">
    <property type="component" value="Unassembled WGS sequence"/>
</dbReference>
<dbReference type="AlphaFoldDB" id="A0A7J6MC83"/>
<gene>
    <name evidence="3" type="ORF">FOL46_001807</name>
    <name evidence="2" type="ORF">FOZ61_001828</name>
</gene>
<protein>
    <submittedName>
        <fullName evidence="3">Uncharacterized protein</fullName>
    </submittedName>
</protein>
<evidence type="ECO:0000313" key="2">
    <source>
        <dbReference type="EMBL" id="KAF4663202.1"/>
    </source>
</evidence>
<organism evidence="3 5">
    <name type="scientific">Perkinsus olseni</name>
    <name type="common">Perkinsus atlanticus</name>
    <dbReference type="NCBI Taxonomy" id="32597"/>
    <lineage>
        <taxon>Eukaryota</taxon>
        <taxon>Sar</taxon>
        <taxon>Alveolata</taxon>
        <taxon>Perkinsozoa</taxon>
        <taxon>Perkinsea</taxon>
        <taxon>Perkinsida</taxon>
        <taxon>Perkinsidae</taxon>
        <taxon>Perkinsus</taxon>
    </lineage>
</organism>
<dbReference type="EMBL" id="JABAHT010000148">
    <property type="protein sequence ID" value="KAF4663202.1"/>
    <property type="molecule type" value="Genomic_DNA"/>
</dbReference>
<evidence type="ECO:0000313" key="3">
    <source>
        <dbReference type="EMBL" id="KAF4668790.1"/>
    </source>
</evidence>
<name>A0A7J6MC83_PEROL</name>
<evidence type="ECO:0000313" key="5">
    <source>
        <dbReference type="Proteomes" id="UP000572268"/>
    </source>
</evidence>
<sequence length="801" mass="90594">MSTAAKSELRDDDDRTTSPSPPPSTVDTDQSLFEADRFRPARLFPIGLTVDDPIKAGLACKKKPRWRRRPVVQPNGLTTYHWEKVSDMDDGEQQSDGSEHRPNSVATTYLPARRARVFQGEEGLIPDVLDQRVWVKIKDEIEKRFKCTCSNSATSSKSLFTQGECQYLLEAAKVYGGHERWPVVVDRWITRCDSDLKANHCPCRERFLKSLMYVMLVHLLAIERKDGIHSISDAQHKSCSLLAAKYHKDYDDNRRQISEKQLNLDEGSRLHFRLNFRNLLRACQIPVTSKYAEFVDGVKGEHVTKSSRKKRKREADPSEIRAARSCSLFPPPVIGASLSTTNIRHPFHYHILMAQNGSLPNGTPRTGHSKHDSAATCVQSEVSTILSAMGFPQLQPQCRTPRTSRLYAVLCKKIEILAMLREIHAQRRLQVEDLHADMFVSLLVFCCLFTTPWCFNCFSEYEVSWWGARGEEFNYTFSASHFQLKAINFYETGKRPPLKEAYVLARSPRDFVMRMIDECPSTMVIAYGLLAESRLSIDPEDAAGLRWLAVFQAVYEGIPEPRRDSMLSGWPLYRAVANLNGILQSDPMTAEAVYVGCMPVETLLNGTRITTYDTCAGPWHGWSYCEAYADFLRSGKPDAGFVLFLNGNFSVEYVELVIRSIQAGTFHARFAYLGEGRQLKTAEADVCGLPTGERLAGYDGGLFVTRRDALQSVVSSGMPSCDCDSLDRVWHVLFGQPEEYSRISESLEIPMGLRLKYLDTHTRESWLNAELGPVVPSRPMPMPWEEDSDMDWGGGRIMDPL</sequence>
<proteinExistence type="predicted"/>
<dbReference type="OrthoDB" id="426718at2759"/>
<feature type="compositionally biased region" description="Basic and acidic residues" evidence="1">
    <location>
        <begin position="7"/>
        <end position="16"/>
    </location>
</feature>
<comment type="caution">
    <text evidence="3">The sequence shown here is derived from an EMBL/GenBank/DDBJ whole genome shotgun (WGS) entry which is preliminary data.</text>
</comment>
<reference evidence="4 5" key="1">
    <citation type="submission" date="2020-04" db="EMBL/GenBank/DDBJ databases">
        <title>Perkinsus olseni comparative genomics.</title>
        <authorList>
            <person name="Bogema D.R."/>
        </authorList>
    </citation>
    <scope>NUCLEOTIDE SEQUENCE [LARGE SCALE GENOMIC DNA]</scope>
    <source>
        <strain evidence="2">ATCC PRA-179</strain>
        <strain evidence="3">ATCC PRA-31</strain>
    </source>
</reference>